<dbReference type="EMBL" id="CP015609">
    <property type="protein sequence ID" value="APT48425.1"/>
    <property type="molecule type" value="Genomic_DNA"/>
</dbReference>
<geneLocation type="plasmid" evidence="1 2">
    <name>unnamed2</name>
</geneLocation>
<gene>
    <name evidence="1" type="ORF">BSA145_21405</name>
</gene>
<protein>
    <submittedName>
        <fullName evidence="1">Uncharacterized protein</fullName>
    </submittedName>
</protein>
<keyword evidence="1" id="KW-0614">Plasmid</keyword>
<accession>A0A1L6ZPJ5</accession>
<proteinExistence type="predicted"/>
<name>A0A1L6ZPJ5_BACIA</name>
<dbReference type="Proteomes" id="UP000185426">
    <property type="component" value="Plasmid unnamed2"/>
</dbReference>
<dbReference type="AlphaFoldDB" id="A0A1L6ZPJ5"/>
<evidence type="ECO:0000313" key="1">
    <source>
        <dbReference type="EMBL" id="APT48425.1"/>
    </source>
</evidence>
<evidence type="ECO:0000313" key="2">
    <source>
        <dbReference type="Proteomes" id="UP000185426"/>
    </source>
</evidence>
<reference evidence="1 2" key="1">
    <citation type="submission" date="2016-05" db="EMBL/GenBank/DDBJ databases">
        <title>Complete Genome and Methylome Analysis of Psychrotrophic Bacterial Isolates from Antarctic Lake Untersee.</title>
        <authorList>
            <person name="Fomenkov A."/>
            <person name="Akimov V.N."/>
            <person name="Vasilyeva L.V."/>
            <person name="Andersen D."/>
            <person name="Vincze T."/>
            <person name="Roberts R.J."/>
        </authorList>
    </citation>
    <scope>NUCLEOTIDE SEQUENCE [LARGE SCALE GENOMIC DNA]</scope>
    <source>
        <strain evidence="1 2">U14-5</strain>
        <plasmid evidence="1 2">unnamed2</plasmid>
    </source>
</reference>
<organism evidence="1 2">
    <name type="scientific">Bacillus safensis</name>
    <dbReference type="NCBI Taxonomy" id="561879"/>
    <lineage>
        <taxon>Bacteria</taxon>
        <taxon>Bacillati</taxon>
        <taxon>Bacillota</taxon>
        <taxon>Bacilli</taxon>
        <taxon>Bacillales</taxon>
        <taxon>Bacillaceae</taxon>
        <taxon>Bacillus</taxon>
    </lineage>
</organism>
<sequence length="66" mass="7059">MAGAFDARMRRLERARSGPASVRCVLAPEGASADDLVAWRARMEAHSPKGETLILVQVVDAPETPA</sequence>